<dbReference type="EMBL" id="CAJNOI010000503">
    <property type="protein sequence ID" value="CAF1295261.1"/>
    <property type="molecule type" value="Genomic_DNA"/>
</dbReference>
<keyword evidence="3" id="KW-0175">Coiled coil</keyword>
<dbReference type="InterPro" id="IPR003137">
    <property type="entry name" value="PA_domain"/>
</dbReference>
<comment type="similarity">
    <text evidence="2">Belongs to the peptidase M28 family. M28B subfamily.</text>
</comment>
<dbReference type="Gene3D" id="3.40.630.10">
    <property type="entry name" value="Zn peptidases"/>
    <property type="match status" value="1"/>
</dbReference>
<evidence type="ECO:0000313" key="7">
    <source>
        <dbReference type="EMBL" id="CAF1571825.1"/>
    </source>
</evidence>
<sequence length="728" mass="80076">MERSAKVLLCAILAGIVLILVSVGLAAATLAIVSSRLKETTTIITPTSTITTTITPPPPPTITTTTATTTATTTSSPSFNSTYVESIQISDVMKHLNELQTIATGANGNRAINTRGFNQTLDYIYNSLTLNTNFRLQKSFFYLRNFVPAGNPILLTSIGGVERNRTYSTTLSASEFAIVQYTRSANFASYIPITVIPNLGCSDSDWTSVTPSVIGRVALVKRGNCSFIEKALLATKYNATALLTYNDGTVAGNVAPIVTNLGQDNEIPALFLSYTLGQELADAAQDLSKNVGVRLIITMADESRYPVGNICADTPTGDATQTIVIGSHSDSVPAGPGINDNGSGSAANLGLAIALAKLFQTSTYPKYKYRVRFCWWGAEEVGLLGSDFHVKQADIATAVGERLQDYLINLNYDMLGSPNYIFGIYDGKSANPNTPPQALPGSNKITALFRDWFISQKLPWDYTDFSGRSDYGPFLAKGIVAGGLFSGADERKSFEQRDRYDQMLGQGMGGVAGAIEDPCYHQACDSIQNINVFAYERMVEAAAFMLEKLAQQDNLKEFLYPSAEIQRLNTQAKPQRVKKHEQKMLSIVDELVKTRRELQEIREKLHLLQSGHSSSSKAIFSMPVPTISLFVQYNGLFNELCDILQTITIKELLIKLRQLTGIPFDHPIYIRVLSVDGLKTLFFLDNNLNRTLAFYNDKLKPRMILSIEDDNEMNDIQNQHQRTYESDV</sequence>
<dbReference type="PANTHER" id="PTHR12147">
    <property type="entry name" value="METALLOPEPTIDASE M28 FAMILY MEMBER"/>
    <property type="match status" value="1"/>
</dbReference>
<gene>
    <name evidence="6" type="ORF">BJG266_LOCUS31973</name>
    <name evidence="7" type="ORF">QVE165_LOCUS48922</name>
</gene>
<dbReference type="OrthoDB" id="5357315at2759"/>
<evidence type="ECO:0000313" key="6">
    <source>
        <dbReference type="EMBL" id="CAF1295261.1"/>
    </source>
</evidence>
<dbReference type="Pfam" id="PF04389">
    <property type="entry name" value="Peptidase_M28"/>
    <property type="match status" value="1"/>
</dbReference>
<feature type="domain" description="PA" evidence="4">
    <location>
        <begin position="196"/>
        <end position="280"/>
    </location>
</feature>
<keyword evidence="8" id="KW-1185">Reference proteome</keyword>
<organism evidence="7 8">
    <name type="scientific">Adineta steineri</name>
    <dbReference type="NCBI Taxonomy" id="433720"/>
    <lineage>
        <taxon>Eukaryota</taxon>
        <taxon>Metazoa</taxon>
        <taxon>Spiralia</taxon>
        <taxon>Gnathifera</taxon>
        <taxon>Rotifera</taxon>
        <taxon>Eurotatoria</taxon>
        <taxon>Bdelloidea</taxon>
        <taxon>Adinetida</taxon>
        <taxon>Adinetidae</taxon>
        <taxon>Adineta</taxon>
    </lineage>
</organism>
<dbReference type="InterPro" id="IPR046450">
    <property type="entry name" value="PA_dom_sf"/>
</dbReference>
<accession>A0A815YHM7</accession>
<evidence type="ECO:0000256" key="1">
    <source>
        <dbReference type="ARBA" id="ARBA00001947"/>
    </source>
</evidence>
<feature type="domain" description="Peptidase M28" evidence="5">
    <location>
        <begin position="309"/>
        <end position="543"/>
    </location>
</feature>
<protein>
    <submittedName>
        <fullName evidence="7">Uncharacterized protein</fullName>
    </submittedName>
</protein>
<dbReference type="SUPFAM" id="SSF52025">
    <property type="entry name" value="PA domain"/>
    <property type="match status" value="1"/>
</dbReference>
<evidence type="ECO:0000259" key="5">
    <source>
        <dbReference type="Pfam" id="PF04389"/>
    </source>
</evidence>
<dbReference type="GO" id="GO:0006508">
    <property type="term" value="P:proteolysis"/>
    <property type="evidence" value="ECO:0007669"/>
    <property type="project" value="InterPro"/>
</dbReference>
<reference evidence="7" key="1">
    <citation type="submission" date="2021-02" db="EMBL/GenBank/DDBJ databases">
        <authorList>
            <person name="Nowell W R."/>
        </authorList>
    </citation>
    <scope>NUCLEOTIDE SEQUENCE</scope>
</reference>
<dbReference type="Pfam" id="PF02225">
    <property type="entry name" value="PA"/>
    <property type="match status" value="1"/>
</dbReference>
<evidence type="ECO:0000313" key="8">
    <source>
        <dbReference type="Proteomes" id="UP000663832"/>
    </source>
</evidence>
<dbReference type="PANTHER" id="PTHR12147:SF26">
    <property type="entry name" value="PEPTIDASE M28 DOMAIN-CONTAINING PROTEIN"/>
    <property type="match status" value="1"/>
</dbReference>
<dbReference type="Proteomes" id="UP000663832">
    <property type="component" value="Unassembled WGS sequence"/>
</dbReference>
<evidence type="ECO:0000256" key="3">
    <source>
        <dbReference type="SAM" id="Coils"/>
    </source>
</evidence>
<proteinExistence type="inferred from homology"/>
<dbReference type="AlphaFoldDB" id="A0A815YHM7"/>
<dbReference type="SUPFAM" id="SSF53187">
    <property type="entry name" value="Zn-dependent exopeptidases"/>
    <property type="match status" value="1"/>
</dbReference>
<dbReference type="CDD" id="cd00538">
    <property type="entry name" value="PA"/>
    <property type="match status" value="1"/>
</dbReference>
<dbReference type="GO" id="GO:0008235">
    <property type="term" value="F:metalloexopeptidase activity"/>
    <property type="evidence" value="ECO:0007669"/>
    <property type="project" value="InterPro"/>
</dbReference>
<feature type="coiled-coil region" evidence="3">
    <location>
        <begin position="584"/>
        <end position="611"/>
    </location>
</feature>
<name>A0A815YHM7_9BILA</name>
<dbReference type="InterPro" id="IPR007484">
    <property type="entry name" value="Peptidase_M28"/>
</dbReference>
<dbReference type="InterPro" id="IPR045175">
    <property type="entry name" value="M28_fam"/>
</dbReference>
<evidence type="ECO:0000259" key="4">
    <source>
        <dbReference type="Pfam" id="PF02225"/>
    </source>
</evidence>
<dbReference type="Proteomes" id="UP000663877">
    <property type="component" value="Unassembled WGS sequence"/>
</dbReference>
<evidence type="ECO:0000256" key="2">
    <source>
        <dbReference type="ARBA" id="ARBA00005634"/>
    </source>
</evidence>
<dbReference type="EMBL" id="CAJNOM010000853">
    <property type="protein sequence ID" value="CAF1571825.1"/>
    <property type="molecule type" value="Genomic_DNA"/>
</dbReference>
<comment type="cofactor">
    <cofactor evidence="1">
        <name>Zn(2+)</name>
        <dbReference type="ChEBI" id="CHEBI:29105"/>
    </cofactor>
</comment>
<comment type="caution">
    <text evidence="7">The sequence shown here is derived from an EMBL/GenBank/DDBJ whole genome shotgun (WGS) entry which is preliminary data.</text>
</comment>